<comment type="caution">
    <text evidence="2">The sequence shown here is derived from an EMBL/GenBank/DDBJ whole genome shotgun (WGS) entry which is preliminary data.</text>
</comment>
<organism evidence="2 3">
    <name type="scientific">Podospora fimiseda</name>
    <dbReference type="NCBI Taxonomy" id="252190"/>
    <lineage>
        <taxon>Eukaryota</taxon>
        <taxon>Fungi</taxon>
        <taxon>Dikarya</taxon>
        <taxon>Ascomycota</taxon>
        <taxon>Pezizomycotina</taxon>
        <taxon>Sordariomycetes</taxon>
        <taxon>Sordariomycetidae</taxon>
        <taxon>Sordariales</taxon>
        <taxon>Podosporaceae</taxon>
        <taxon>Podospora</taxon>
    </lineage>
</organism>
<proteinExistence type="predicted"/>
<gene>
    <name evidence="2" type="ORF">QBC38DRAFT_446923</name>
</gene>
<reference evidence="2" key="1">
    <citation type="journal article" date="2023" name="Mol. Phylogenet. Evol.">
        <title>Genome-scale phylogeny and comparative genomics of the fungal order Sordariales.</title>
        <authorList>
            <person name="Hensen N."/>
            <person name="Bonometti L."/>
            <person name="Westerberg I."/>
            <person name="Brannstrom I.O."/>
            <person name="Guillou S."/>
            <person name="Cros-Aarteil S."/>
            <person name="Calhoun S."/>
            <person name="Haridas S."/>
            <person name="Kuo A."/>
            <person name="Mondo S."/>
            <person name="Pangilinan J."/>
            <person name="Riley R."/>
            <person name="LaButti K."/>
            <person name="Andreopoulos B."/>
            <person name="Lipzen A."/>
            <person name="Chen C."/>
            <person name="Yan M."/>
            <person name="Daum C."/>
            <person name="Ng V."/>
            <person name="Clum A."/>
            <person name="Steindorff A."/>
            <person name="Ohm R.A."/>
            <person name="Martin F."/>
            <person name="Silar P."/>
            <person name="Natvig D.O."/>
            <person name="Lalanne C."/>
            <person name="Gautier V."/>
            <person name="Ament-Velasquez S.L."/>
            <person name="Kruys A."/>
            <person name="Hutchinson M.I."/>
            <person name="Powell A.J."/>
            <person name="Barry K."/>
            <person name="Miller A.N."/>
            <person name="Grigoriev I.V."/>
            <person name="Debuchy R."/>
            <person name="Gladieux P."/>
            <person name="Hiltunen Thoren M."/>
            <person name="Johannesson H."/>
        </authorList>
    </citation>
    <scope>NUCLEOTIDE SEQUENCE</scope>
    <source>
        <strain evidence="2">CBS 990.96</strain>
    </source>
</reference>
<dbReference type="EMBL" id="MU865409">
    <property type="protein sequence ID" value="KAK4223941.1"/>
    <property type="molecule type" value="Genomic_DNA"/>
</dbReference>
<reference evidence="2" key="2">
    <citation type="submission" date="2023-05" db="EMBL/GenBank/DDBJ databases">
        <authorList>
            <consortium name="Lawrence Berkeley National Laboratory"/>
            <person name="Steindorff A."/>
            <person name="Hensen N."/>
            <person name="Bonometti L."/>
            <person name="Westerberg I."/>
            <person name="Brannstrom I.O."/>
            <person name="Guillou S."/>
            <person name="Cros-Aarteil S."/>
            <person name="Calhoun S."/>
            <person name="Haridas S."/>
            <person name="Kuo A."/>
            <person name="Mondo S."/>
            <person name="Pangilinan J."/>
            <person name="Riley R."/>
            <person name="Labutti K."/>
            <person name="Andreopoulos B."/>
            <person name="Lipzen A."/>
            <person name="Chen C."/>
            <person name="Yanf M."/>
            <person name="Daum C."/>
            <person name="Ng V."/>
            <person name="Clum A."/>
            <person name="Ohm R."/>
            <person name="Martin F."/>
            <person name="Silar P."/>
            <person name="Natvig D."/>
            <person name="Lalanne C."/>
            <person name="Gautier V."/>
            <person name="Ament-Velasquez S.L."/>
            <person name="Kruys A."/>
            <person name="Hutchinson M.I."/>
            <person name="Powell A.J."/>
            <person name="Barry K."/>
            <person name="Miller A.N."/>
            <person name="Grigoriev I.V."/>
            <person name="Debuchy R."/>
            <person name="Gladieux P."/>
            <person name="Thoren M.H."/>
            <person name="Johannesson H."/>
        </authorList>
    </citation>
    <scope>NUCLEOTIDE SEQUENCE</scope>
    <source>
        <strain evidence="2">CBS 990.96</strain>
    </source>
</reference>
<accession>A0AAN7BI64</accession>
<name>A0AAN7BI64_9PEZI</name>
<protein>
    <submittedName>
        <fullName evidence="2">Uncharacterized protein</fullName>
    </submittedName>
</protein>
<evidence type="ECO:0000256" key="1">
    <source>
        <dbReference type="SAM" id="MobiDB-lite"/>
    </source>
</evidence>
<keyword evidence="3" id="KW-1185">Reference proteome</keyword>
<dbReference type="AlphaFoldDB" id="A0AAN7BI64"/>
<dbReference type="Proteomes" id="UP001301958">
    <property type="component" value="Unassembled WGS sequence"/>
</dbReference>
<evidence type="ECO:0000313" key="2">
    <source>
        <dbReference type="EMBL" id="KAK4223941.1"/>
    </source>
</evidence>
<evidence type="ECO:0000313" key="3">
    <source>
        <dbReference type="Proteomes" id="UP001301958"/>
    </source>
</evidence>
<feature type="compositionally biased region" description="Acidic residues" evidence="1">
    <location>
        <begin position="94"/>
        <end position="105"/>
    </location>
</feature>
<sequence>MTPSSLWCLGRRCRRMGGRPSRDSGYLIGWDRIVKWWPNPSHGANFGTELVYDDGARVFREREFRSGEFGQEGQRQKRSRSIERKNFKTPAEATSDDSDAEDSEPEQMGVDQEMRIKKWRMSPP</sequence>
<feature type="region of interest" description="Disordered" evidence="1">
    <location>
        <begin position="65"/>
        <end position="124"/>
    </location>
</feature>